<evidence type="ECO:0000313" key="1">
    <source>
        <dbReference type="EMBL" id="KKK64632.1"/>
    </source>
</evidence>
<name>A0A0F8X681_9ZZZZ</name>
<protein>
    <submittedName>
        <fullName evidence="1">Uncharacterized protein</fullName>
    </submittedName>
</protein>
<accession>A0A0F8X681</accession>
<organism evidence="1">
    <name type="scientific">marine sediment metagenome</name>
    <dbReference type="NCBI Taxonomy" id="412755"/>
    <lineage>
        <taxon>unclassified sequences</taxon>
        <taxon>metagenomes</taxon>
        <taxon>ecological metagenomes</taxon>
    </lineage>
</organism>
<reference evidence="1" key="1">
    <citation type="journal article" date="2015" name="Nature">
        <title>Complex archaea that bridge the gap between prokaryotes and eukaryotes.</title>
        <authorList>
            <person name="Spang A."/>
            <person name="Saw J.H."/>
            <person name="Jorgensen S.L."/>
            <person name="Zaremba-Niedzwiedzka K."/>
            <person name="Martijn J."/>
            <person name="Lind A.E."/>
            <person name="van Eijk R."/>
            <person name="Schleper C."/>
            <person name="Guy L."/>
            <person name="Ettema T.J."/>
        </authorList>
    </citation>
    <scope>NUCLEOTIDE SEQUENCE</scope>
</reference>
<dbReference type="EMBL" id="LAZR01060937">
    <property type="protein sequence ID" value="KKK64632.1"/>
    <property type="molecule type" value="Genomic_DNA"/>
</dbReference>
<comment type="caution">
    <text evidence="1">The sequence shown here is derived from an EMBL/GenBank/DDBJ whole genome shotgun (WGS) entry which is preliminary data.</text>
</comment>
<feature type="non-terminal residue" evidence="1">
    <location>
        <position position="67"/>
    </location>
</feature>
<sequence length="67" mass="7752">MRYKKRDEFVEAVQWAVGMEHDGVMPCGESSYARHPYCCDCGKKIKVHGQPKNLMYGFRNDRAIICP</sequence>
<proteinExistence type="predicted"/>
<gene>
    <name evidence="1" type="ORF">LCGC14_2982260</name>
</gene>
<dbReference type="AlphaFoldDB" id="A0A0F8X681"/>